<evidence type="ECO:0000259" key="1">
    <source>
        <dbReference type="Pfam" id="PF03779"/>
    </source>
</evidence>
<feature type="domain" description="SPW repeat-containing integral membrane" evidence="1">
    <location>
        <begin position="7"/>
        <end position="101"/>
    </location>
</feature>
<dbReference type="AlphaFoldDB" id="A0A2A5JCU8"/>
<accession>A0A2A5JCU8</accession>
<dbReference type="InterPro" id="IPR005530">
    <property type="entry name" value="SPW"/>
</dbReference>
<dbReference type="Pfam" id="PF03779">
    <property type="entry name" value="SPW"/>
    <property type="match status" value="1"/>
</dbReference>
<dbReference type="RefSeq" id="WP_019744276.1">
    <property type="nucleotide sequence ID" value="NZ_CP092101.1"/>
</dbReference>
<organism evidence="2 3">
    <name type="scientific">Rhodococcus qingshengii</name>
    <dbReference type="NCBI Taxonomy" id="334542"/>
    <lineage>
        <taxon>Bacteria</taxon>
        <taxon>Bacillati</taxon>
        <taxon>Actinomycetota</taxon>
        <taxon>Actinomycetes</taxon>
        <taxon>Mycobacteriales</taxon>
        <taxon>Nocardiaceae</taxon>
        <taxon>Rhodococcus</taxon>
        <taxon>Rhodococcus erythropolis group</taxon>
    </lineage>
</organism>
<comment type="caution">
    <text evidence="2">The sequence shown here is derived from an EMBL/GenBank/DDBJ whole genome shotgun (WGS) entry which is preliminary data.</text>
</comment>
<reference evidence="2 3" key="1">
    <citation type="submission" date="2017-07" db="EMBL/GenBank/DDBJ databases">
        <title>Draft sequence of Rhodococcus enclensis 23b-28.</title>
        <authorList>
            <person name="Besaury L."/>
            <person name="Sancelme M."/>
            <person name="Amato P."/>
            <person name="Lallement A."/>
            <person name="Delort A.-M."/>
        </authorList>
    </citation>
    <scope>NUCLEOTIDE SEQUENCE [LARGE SCALE GENOMIC DNA]</scope>
    <source>
        <strain evidence="2 3">23b-28</strain>
    </source>
</reference>
<dbReference type="GeneID" id="93802309"/>
<protein>
    <recommendedName>
        <fullName evidence="1">SPW repeat-containing integral membrane domain-containing protein</fullName>
    </recommendedName>
</protein>
<dbReference type="Proteomes" id="UP000230886">
    <property type="component" value="Unassembled WGS sequence"/>
</dbReference>
<dbReference type="EMBL" id="NOVD01000005">
    <property type="protein sequence ID" value="PCK27186.1"/>
    <property type="molecule type" value="Genomic_DNA"/>
</dbReference>
<proteinExistence type="predicted"/>
<sequence>MKSWNRMQDAVAVVLGVFAALSPMWLDTTDRAMWSLVVLGVLVALSGLAHMARPDMAMADYAMGVFGVLMFISPWVMNFDALRGASWTAWVVGVLTVVVAVSAMPVMSARMHHGGHGGVAAH</sequence>
<name>A0A2A5JCU8_RHOSG</name>
<evidence type="ECO:0000313" key="3">
    <source>
        <dbReference type="Proteomes" id="UP000230886"/>
    </source>
</evidence>
<gene>
    <name evidence="2" type="ORF">CHR55_10400</name>
</gene>
<evidence type="ECO:0000313" key="2">
    <source>
        <dbReference type="EMBL" id="PCK27186.1"/>
    </source>
</evidence>